<dbReference type="SFLD" id="SFLDG01067">
    <property type="entry name" value="SPASM/twitch_domain_containing"/>
    <property type="match status" value="1"/>
</dbReference>
<evidence type="ECO:0000256" key="3">
    <source>
        <dbReference type="ARBA" id="ARBA00023004"/>
    </source>
</evidence>
<dbReference type="PANTHER" id="PTHR43273">
    <property type="entry name" value="ANAEROBIC SULFATASE-MATURATING ENZYME HOMOLOG ASLB-RELATED"/>
    <property type="match status" value="1"/>
</dbReference>
<dbReference type="PROSITE" id="PS51918">
    <property type="entry name" value="RADICAL_SAM"/>
    <property type="match status" value="1"/>
</dbReference>
<dbReference type="InterPro" id="IPR013785">
    <property type="entry name" value="Aldolase_TIM"/>
</dbReference>
<keyword evidence="2" id="KW-0479">Metal-binding</keyword>
<dbReference type="SFLD" id="SFLDG01072">
    <property type="entry name" value="dehydrogenase_like"/>
    <property type="match status" value="1"/>
</dbReference>
<name>A0ABW6MN53_9ACTN</name>
<dbReference type="EMBL" id="JBIAJP010000001">
    <property type="protein sequence ID" value="MFF0001892.1"/>
    <property type="molecule type" value="Genomic_DNA"/>
</dbReference>
<dbReference type="Proteomes" id="UP001601422">
    <property type="component" value="Unassembled WGS sequence"/>
</dbReference>
<dbReference type="NCBIfam" id="NF040587">
    <property type="entry name" value="rSAM_lost_HExxH"/>
    <property type="match status" value="1"/>
</dbReference>
<keyword evidence="3" id="KW-0408">Iron</keyword>
<keyword evidence="4" id="KW-0411">Iron-sulfur</keyword>
<proteinExistence type="predicted"/>
<dbReference type="Gene3D" id="3.20.20.70">
    <property type="entry name" value="Aldolase class I"/>
    <property type="match status" value="1"/>
</dbReference>
<evidence type="ECO:0000256" key="4">
    <source>
        <dbReference type="ARBA" id="ARBA00023014"/>
    </source>
</evidence>
<evidence type="ECO:0000256" key="1">
    <source>
        <dbReference type="ARBA" id="ARBA00022691"/>
    </source>
</evidence>
<reference evidence="6 7" key="1">
    <citation type="submission" date="2024-10" db="EMBL/GenBank/DDBJ databases">
        <title>The Natural Products Discovery Center: Release of the First 8490 Sequenced Strains for Exploring Actinobacteria Biosynthetic Diversity.</title>
        <authorList>
            <person name="Kalkreuter E."/>
            <person name="Kautsar S.A."/>
            <person name="Yang D."/>
            <person name="Bader C.D."/>
            <person name="Teijaro C.N."/>
            <person name="Fluegel L."/>
            <person name="Davis C.M."/>
            <person name="Simpson J.R."/>
            <person name="Lauterbach L."/>
            <person name="Steele A.D."/>
            <person name="Gui C."/>
            <person name="Meng S."/>
            <person name="Li G."/>
            <person name="Viehrig K."/>
            <person name="Ye F."/>
            <person name="Su P."/>
            <person name="Kiefer A.F."/>
            <person name="Nichols A."/>
            <person name="Cepeda A.J."/>
            <person name="Yan W."/>
            <person name="Fan B."/>
            <person name="Jiang Y."/>
            <person name="Adhikari A."/>
            <person name="Zheng C.-J."/>
            <person name="Schuster L."/>
            <person name="Cowan T.M."/>
            <person name="Smanski M.J."/>
            <person name="Chevrette M.G."/>
            <person name="De Carvalho L.P.S."/>
            <person name="Shen B."/>
        </authorList>
    </citation>
    <scope>NUCLEOTIDE SEQUENCE [LARGE SCALE GENOMIC DNA]</scope>
    <source>
        <strain evidence="6 7">NPDC005497</strain>
    </source>
</reference>
<evidence type="ECO:0000313" key="6">
    <source>
        <dbReference type="EMBL" id="MFF0001892.1"/>
    </source>
</evidence>
<comment type="caution">
    <text evidence="6">The sequence shown here is derived from an EMBL/GenBank/DDBJ whole genome shotgun (WGS) entry which is preliminary data.</text>
</comment>
<feature type="domain" description="Radical SAM core" evidence="5">
    <location>
        <begin position="1"/>
        <end position="233"/>
    </location>
</feature>
<dbReference type="PANTHER" id="PTHR43273:SF8">
    <property type="entry name" value="RADICAL SAM DOMAIN PROTEIN"/>
    <property type="match status" value="1"/>
</dbReference>
<dbReference type="Pfam" id="PF04055">
    <property type="entry name" value="Radical_SAM"/>
    <property type="match status" value="1"/>
</dbReference>
<evidence type="ECO:0000256" key="2">
    <source>
        <dbReference type="ARBA" id="ARBA00022723"/>
    </source>
</evidence>
<dbReference type="SFLD" id="SFLDG01386">
    <property type="entry name" value="main_SPASM_domain-containing"/>
    <property type="match status" value="1"/>
</dbReference>
<dbReference type="InterPro" id="IPR026335">
    <property type="entry name" value="rSAM_SPASM_FxsB"/>
</dbReference>
<dbReference type="CDD" id="cd01335">
    <property type="entry name" value="Radical_SAM"/>
    <property type="match status" value="1"/>
</dbReference>
<sequence length="715" mass="78183">MAIRELVLKVHSRCDLACDHCYVYRHADQSWRRMPPLISEVTLRQVVRRLCEYVREERLPQLAVILHGGEPLLAGPARLRSICAELTRALAPTTDLDLHIHTNGVRLNRAHLEVFREFDVKVGLSLDGDRAANDRHRLDHRGRSSYERVLRGLELLRLPEYRHLFQGLLCTVDVAGDPVLVHDALIGLDPPRIDYLLPHATWDAPPPPGRPGASTPYADWLLEVFDRWEEQGRPVPVRTFDSILSTLRGGPPLTEALGATDDGIAVVDTDGTLTRSDSLKIAYDGAPATGYDVFRHGFREFTERAEAPVRRGGISETCRRCPVLATCGGGLVAHRYSTGRGFDNPSVYCTDLRALIEGIAERITDRSLAPAVTSAGELERARLRLDRALLAGVNAKLAGRAGWDEAWSLLVRLDSDETTAPHLDAVVSHPYLRPSLIRSWDGTADLPRFMAVAAAAALRAGVEATLRWEQPSPLIHLPTLGTVRLSRPGQVEFRVGKGDFRVRGGEPSAGTDDSPPALHSWRPLTSLSLAHGPRLLIDDADPGRDCFSAVVTPLLDPGTLDAFRSRLRNAYGLLDQREPGWWQSVNAPAATTITPLTAGAGLRLGACGSGALGVAVDIEPEEFVRELPRLGRRGRLAALREVVDLHLPGSPAGPLLDLASEYVGRAARPSPEAGPARILADRVLRDLAGLPPRELTENGTYVADELRAEWTALHD</sequence>
<evidence type="ECO:0000259" key="5">
    <source>
        <dbReference type="PROSITE" id="PS51918"/>
    </source>
</evidence>
<dbReference type="InterPro" id="IPR023867">
    <property type="entry name" value="Sulphatase_maturase_rSAM"/>
</dbReference>
<dbReference type="InterPro" id="IPR007197">
    <property type="entry name" value="rSAM"/>
</dbReference>
<dbReference type="SUPFAM" id="SSF102114">
    <property type="entry name" value="Radical SAM enzymes"/>
    <property type="match status" value="1"/>
</dbReference>
<dbReference type="InterPro" id="IPR058240">
    <property type="entry name" value="rSAM_sf"/>
</dbReference>
<keyword evidence="1" id="KW-0949">S-adenosyl-L-methionine</keyword>
<dbReference type="SFLD" id="SFLDS00029">
    <property type="entry name" value="Radical_SAM"/>
    <property type="match status" value="1"/>
</dbReference>
<accession>A0ABW6MN53</accession>
<evidence type="ECO:0000313" key="7">
    <source>
        <dbReference type="Proteomes" id="UP001601422"/>
    </source>
</evidence>
<gene>
    <name evidence="6" type="primary">fxsB</name>
    <name evidence="6" type="ORF">ACFYQT_00300</name>
</gene>
<dbReference type="NCBIfam" id="TIGR04269">
    <property type="entry name" value="SAM_SPASM_FxsB"/>
    <property type="match status" value="1"/>
</dbReference>
<organism evidence="6 7">
    <name type="scientific">Streptomyces tibetensis</name>
    <dbReference type="NCBI Taxonomy" id="2382123"/>
    <lineage>
        <taxon>Bacteria</taxon>
        <taxon>Bacillati</taxon>
        <taxon>Actinomycetota</taxon>
        <taxon>Actinomycetes</taxon>
        <taxon>Kitasatosporales</taxon>
        <taxon>Streptomycetaceae</taxon>
        <taxon>Streptomyces</taxon>
    </lineage>
</organism>
<dbReference type="RefSeq" id="WP_361945534.1">
    <property type="nucleotide sequence ID" value="NZ_JBEXWN010000004.1"/>
</dbReference>
<protein>
    <submittedName>
        <fullName evidence="6">Radical SAM/SPASM protein FxsB, inactivated metallohydrolase extension form</fullName>
    </submittedName>
</protein>
<keyword evidence="7" id="KW-1185">Reference proteome</keyword>